<dbReference type="CDD" id="cd05236">
    <property type="entry name" value="FAR-N_SDR_e"/>
    <property type="match status" value="1"/>
</dbReference>
<gene>
    <name evidence="8" type="primary">LOC114243518</name>
</gene>
<dbReference type="RefSeq" id="XP_028030836.1">
    <property type="nucleotide sequence ID" value="XM_028175035.1"/>
</dbReference>
<keyword evidence="4" id="KW-0521">NADP</keyword>
<keyword evidence="4" id="KW-0560">Oxidoreductase</keyword>
<feature type="transmembrane region" description="Helical" evidence="4">
    <location>
        <begin position="349"/>
        <end position="372"/>
    </location>
</feature>
<reference evidence="8" key="1">
    <citation type="submission" date="2025-08" db="UniProtKB">
        <authorList>
            <consortium name="RefSeq"/>
        </authorList>
    </citation>
    <scope>IDENTIFICATION</scope>
    <source>
        <tissue evidence="8">Silk gland</tissue>
    </source>
</reference>
<dbReference type="OrthoDB" id="429813at2759"/>
<proteinExistence type="inferred from homology"/>
<evidence type="ECO:0000256" key="3">
    <source>
        <dbReference type="ARBA" id="ARBA00023098"/>
    </source>
</evidence>
<dbReference type="Pfam" id="PF07993">
    <property type="entry name" value="NAD_binding_4"/>
    <property type="match status" value="1"/>
</dbReference>
<evidence type="ECO:0000313" key="8">
    <source>
        <dbReference type="RefSeq" id="XP_028030836.1"/>
    </source>
</evidence>
<dbReference type="PANTHER" id="PTHR11011">
    <property type="entry name" value="MALE STERILITY PROTEIN 2-RELATED"/>
    <property type="match status" value="1"/>
</dbReference>
<dbReference type="InterPro" id="IPR026055">
    <property type="entry name" value="FAR"/>
</dbReference>
<dbReference type="Proteomes" id="UP000504629">
    <property type="component" value="Unplaced"/>
</dbReference>
<keyword evidence="4" id="KW-1133">Transmembrane helix</keyword>
<accession>A0A6J2JMC4</accession>
<keyword evidence="7" id="KW-1185">Reference proteome</keyword>
<keyword evidence="4" id="KW-0812">Transmembrane</keyword>
<protein>
    <recommendedName>
        <fullName evidence="4">Fatty acyl-CoA reductase</fullName>
        <ecNumber evidence="4">1.2.1.84</ecNumber>
    </recommendedName>
</protein>
<dbReference type="GO" id="GO:0035336">
    <property type="term" value="P:long-chain fatty-acyl-CoA metabolic process"/>
    <property type="evidence" value="ECO:0007669"/>
    <property type="project" value="TreeGrafter"/>
</dbReference>
<dbReference type="Pfam" id="PF03015">
    <property type="entry name" value="Sterile"/>
    <property type="match status" value="1"/>
</dbReference>
<name>A0A6J2JMC4_BOMMA</name>
<comment type="catalytic activity">
    <reaction evidence="4">
        <text>a long-chain fatty acyl-CoA + 2 NADPH + 2 H(+) = a long-chain primary fatty alcohol + 2 NADP(+) + CoA</text>
        <dbReference type="Rhea" id="RHEA:52716"/>
        <dbReference type="ChEBI" id="CHEBI:15378"/>
        <dbReference type="ChEBI" id="CHEBI:57287"/>
        <dbReference type="ChEBI" id="CHEBI:57783"/>
        <dbReference type="ChEBI" id="CHEBI:58349"/>
        <dbReference type="ChEBI" id="CHEBI:77396"/>
        <dbReference type="ChEBI" id="CHEBI:83139"/>
        <dbReference type="EC" id="1.2.1.84"/>
    </reaction>
</comment>
<dbReference type="GeneID" id="114243518"/>
<dbReference type="EC" id="1.2.1.84" evidence="4"/>
<comment type="similarity">
    <text evidence="1 4">Belongs to the fatty acyl-CoA reductase family.</text>
</comment>
<dbReference type="Gene3D" id="3.40.50.720">
    <property type="entry name" value="NAD(P)-binding Rossmann-like Domain"/>
    <property type="match status" value="1"/>
</dbReference>
<keyword evidence="3 4" id="KW-0443">Lipid metabolism</keyword>
<evidence type="ECO:0000313" key="7">
    <source>
        <dbReference type="Proteomes" id="UP000504629"/>
    </source>
</evidence>
<dbReference type="SUPFAM" id="SSF51735">
    <property type="entry name" value="NAD(P)-binding Rossmann-fold domains"/>
    <property type="match status" value="1"/>
</dbReference>
<evidence type="ECO:0000256" key="2">
    <source>
        <dbReference type="ARBA" id="ARBA00022516"/>
    </source>
</evidence>
<keyword evidence="2 4" id="KW-0444">Lipid biosynthesis</keyword>
<evidence type="ECO:0000256" key="4">
    <source>
        <dbReference type="RuleBase" id="RU363097"/>
    </source>
</evidence>
<evidence type="ECO:0000256" key="1">
    <source>
        <dbReference type="ARBA" id="ARBA00005928"/>
    </source>
</evidence>
<comment type="function">
    <text evidence="4">Catalyzes the reduction of fatty acyl-CoA to fatty alcohols.</text>
</comment>
<dbReference type="InterPro" id="IPR033640">
    <property type="entry name" value="FAR_C"/>
</dbReference>
<dbReference type="KEGG" id="bman:114243518"/>
<evidence type="ECO:0000259" key="5">
    <source>
        <dbReference type="Pfam" id="PF03015"/>
    </source>
</evidence>
<keyword evidence="4" id="KW-0472">Membrane</keyword>
<dbReference type="CDD" id="cd09071">
    <property type="entry name" value="FAR_C"/>
    <property type="match status" value="1"/>
</dbReference>
<sequence>MIAHDSYKSIPDFYAGKTVFVTGGTGFLGKVLVEKLVYSCPALNKIYVLIRETSKQNVLQKLKQLLDSPIFTRLKNERPEDLNKIVPIAGDLCKPNLDLEPSDEEKLIDEVSVVIHSGATVKFNDALEYAMKINYQGTEQVMRLCRKIKNIKVFVYISTAYAHTQLDIIEEVIYPPPARVAEVYETIKRHGNNEKNISKILNGQPNTYAFTKALAENLVAENHGDIPTVVIRPSIITAGITEPLEGWVDTWNGATGILHLMGNALCRVLPGNKHSILDLIPVDFVCNLTLVAAAKCNSSKKVTILNSCSGSCNPITLKQFCSLYCNVAVKRKTNVFPFPYLILFNPHIWMLKVMSYFLMTMAGLADFVMRIFGKQTMLFRTQSKLYSIVKSLRYFLIKSWLFKCERVCALNAELSDLDRAVFNCDPSTIHWEQYAQIYFDGVTKFLLEKPKNLRTDASNN</sequence>
<organism evidence="7 8">
    <name type="scientific">Bombyx mandarina</name>
    <name type="common">Wild silk moth</name>
    <name type="synonym">Wild silkworm</name>
    <dbReference type="NCBI Taxonomy" id="7092"/>
    <lineage>
        <taxon>Eukaryota</taxon>
        <taxon>Metazoa</taxon>
        <taxon>Ecdysozoa</taxon>
        <taxon>Arthropoda</taxon>
        <taxon>Hexapoda</taxon>
        <taxon>Insecta</taxon>
        <taxon>Pterygota</taxon>
        <taxon>Neoptera</taxon>
        <taxon>Endopterygota</taxon>
        <taxon>Lepidoptera</taxon>
        <taxon>Glossata</taxon>
        <taxon>Ditrysia</taxon>
        <taxon>Bombycoidea</taxon>
        <taxon>Bombycidae</taxon>
        <taxon>Bombycinae</taxon>
        <taxon>Bombyx</taxon>
    </lineage>
</organism>
<dbReference type="GO" id="GO:0005777">
    <property type="term" value="C:peroxisome"/>
    <property type="evidence" value="ECO:0007669"/>
    <property type="project" value="TreeGrafter"/>
</dbReference>
<feature type="domain" description="Fatty acyl-CoA reductase C-terminal" evidence="5">
    <location>
        <begin position="360"/>
        <end position="448"/>
    </location>
</feature>
<feature type="domain" description="Thioester reductase (TE)" evidence="6">
    <location>
        <begin position="21"/>
        <end position="288"/>
    </location>
</feature>
<dbReference type="AlphaFoldDB" id="A0A6J2JMC4"/>
<dbReference type="PANTHER" id="PTHR11011:SF116">
    <property type="entry name" value="FATTY ACYL-COA REDUCTASE CG5065-RELATED"/>
    <property type="match status" value="1"/>
</dbReference>
<dbReference type="GO" id="GO:0102965">
    <property type="term" value="F:alcohol-forming long-chain fatty acyl-CoA reductase activity"/>
    <property type="evidence" value="ECO:0007669"/>
    <property type="project" value="UniProtKB-EC"/>
</dbReference>
<dbReference type="GO" id="GO:0080019">
    <property type="term" value="F:alcohol-forming very long-chain fatty acyl-CoA reductase activity"/>
    <property type="evidence" value="ECO:0007669"/>
    <property type="project" value="InterPro"/>
</dbReference>
<dbReference type="InterPro" id="IPR013120">
    <property type="entry name" value="FAR_NAD-bd"/>
</dbReference>
<dbReference type="InterPro" id="IPR036291">
    <property type="entry name" value="NAD(P)-bd_dom_sf"/>
</dbReference>
<evidence type="ECO:0000259" key="6">
    <source>
        <dbReference type="Pfam" id="PF07993"/>
    </source>
</evidence>